<sequence length="239" mass="25997">MRDREAEAPRFAIREGYALYRGLVTDGSSHAHAAFQIAIAVRGEVAMVDSAGSRHRAEALVVPPMVRHRILASPDLLIFFVEPHCAFADGLRERYGPGVTAAPELHGLTEDGIGGTHPSRELDGRLLEAMDALAGGAIAMPEVAALVGLSPQRLRALAREQLGMPLARWRIWRRLVRAAEALREGRSLAEAPIAGGFADQAHFTRQMRDMMGSTPSSVLPILRPSAAPRDEHRDRPGDR</sequence>
<proteinExistence type="predicted"/>
<keyword evidence="2" id="KW-0238">DNA-binding</keyword>
<evidence type="ECO:0000256" key="1">
    <source>
        <dbReference type="ARBA" id="ARBA00023015"/>
    </source>
</evidence>
<keyword evidence="1" id="KW-0805">Transcription regulation</keyword>
<evidence type="ECO:0000256" key="4">
    <source>
        <dbReference type="SAM" id="MobiDB-lite"/>
    </source>
</evidence>
<evidence type="ECO:0000256" key="2">
    <source>
        <dbReference type="ARBA" id="ARBA00023125"/>
    </source>
</evidence>
<organism evidence="6 7">
    <name type="scientific">Actinocorallia herbida</name>
    <dbReference type="NCBI Taxonomy" id="58109"/>
    <lineage>
        <taxon>Bacteria</taxon>
        <taxon>Bacillati</taxon>
        <taxon>Actinomycetota</taxon>
        <taxon>Actinomycetes</taxon>
        <taxon>Streptosporangiales</taxon>
        <taxon>Thermomonosporaceae</taxon>
        <taxon>Actinocorallia</taxon>
    </lineage>
</organism>
<reference evidence="6 7" key="1">
    <citation type="submission" date="2018-11" db="EMBL/GenBank/DDBJ databases">
        <title>Sequencing the genomes of 1000 actinobacteria strains.</title>
        <authorList>
            <person name="Klenk H.-P."/>
        </authorList>
    </citation>
    <scope>NUCLEOTIDE SEQUENCE [LARGE SCALE GENOMIC DNA]</scope>
    <source>
        <strain evidence="6 7">DSM 44254</strain>
    </source>
</reference>
<dbReference type="GO" id="GO:0003700">
    <property type="term" value="F:DNA-binding transcription factor activity"/>
    <property type="evidence" value="ECO:0007669"/>
    <property type="project" value="InterPro"/>
</dbReference>
<dbReference type="Gene3D" id="1.10.10.60">
    <property type="entry name" value="Homeodomain-like"/>
    <property type="match status" value="1"/>
</dbReference>
<dbReference type="InterPro" id="IPR018062">
    <property type="entry name" value="HTH_AraC-typ_CS"/>
</dbReference>
<evidence type="ECO:0000313" key="7">
    <source>
        <dbReference type="Proteomes" id="UP000272400"/>
    </source>
</evidence>
<name>A0A3N1D4B3_9ACTN</name>
<evidence type="ECO:0000313" key="6">
    <source>
        <dbReference type="EMBL" id="ROO88316.1"/>
    </source>
</evidence>
<dbReference type="PANTHER" id="PTHR46796">
    <property type="entry name" value="HTH-TYPE TRANSCRIPTIONAL ACTIVATOR RHAS-RELATED"/>
    <property type="match status" value="1"/>
</dbReference>
<dbReference type="InterPro" id="IPR018060">
    <property type="entry name" value="HTH_AraC"/>
</dbReference>
<keyword evidence="7" id="KW-1185">Reference proteome</keyword>
<keyword evidence="3" id="KW-0804">Transcription</keyword>
<dbReference type="RefSeq" id="WP_246053069.1">
    <property type="nucleotide sequence ID" value="NZ_RJKE01000001.1"/>
</dbReference>
<dbReference type="EMBL" id="RJKE01000001">
    <property type="protein sequence ID" value="ROO88316.1"/>
    <property type="molecule type" value="Genomic_DNA"/>
</dbReference>
<dbReference type="Proteomes" id="UP000272400">
    <property type="component" value="Unassembled WGS sequence"/>
</dbReference>
<evidence type="ECO:0000256" key="3">
    <source>
        <dbReference type="ARBA" id="ARBA00023163"/>
    </source>
</evidence>
<feature type="compositionally biased region" description="Basic and acidic residues" evidence="4">
    <location>
        <begin position="228"/>
        <end position="239"/>
    </location>
</feature>
<dbReference type="InterPro" id="IPR050204">
    <property type="entry name" value="AraC_XylS_family_regulators"/>
</dbReference>
<dbReference type="PROSITE" id="PS00041">
    <property type="entry name" value="HTH_ARAC_FAMILY_1"/>
    <property type="match status" value="1"/>
</dbReference>
<protein>
    <submittedName>
        <fullName evidence="6">AraC family transcriptional regulator</fullName>
    </submittedName>
</protein>
<comment type="caution">
    <text evidence="6">The sequence shown here is derived from an EMBL/GenBank/DDBJ whole genome shotgun (WGS) entry which is preliminary data.</text>
</comment>
<dbReference type="SUPFAM" id="SSF46689">
    <property type="entry name" value="Homeodomain-like"/>
    <property type="match status" value="1"/>
</dbReference>
<evidence type="ECO:0000259" key="5">
    <source>
        <dbReference type="PROSITE" id="PS01124"/>
    </source>
</evidence>
<feature type="region of interest" description="Disordered" evidence="4">
    <location>
        <begin position="212"/>
        <end position="239"/>
    </location>
</feature>
<dbReference type="InterPro" id="IPR009057">
    <property type="entry name" value="Homeodomain-like_sf"/>
</dbReference>
<dbReference type="SMART" id="SM00342">
    <property type="entry name" value="HTH_ARAC"/>
    <property type="match status" value="1"/>
</dbReference>
<gene>
    <name evidence="6" type="ORF">EDD29_5980</name>
</gene>
<dbReference type="GO" id="GO:0043565">
    <property type="term" value="F:sequence-specific DNA binding"/>
    <property type="evidence" value="ECO:0007669"/>
    <property type="project" value="InterPro"/>
</dbReference>
<feature type="domain" description="HTH araC/xylS-type" evidence="5">
    <location>
        <begin position="124"/>
        <end position="221"/>
    </location>
</feature>
<dbReference type="Pfam" id="PF12833">
    <property type="entry name" value="HTH_18"/>
    <property type="match status" value="1"/>
</dbReference>
<dbReference type="PROSITE" id="PS01124">
    <property type="entry name" value="HTH_ARAC_FAMILY_2"/>
    <property type="match status" value="1"/>
</dbReference>
<accession>A0A3N1D4B3</accession>
<dbReference type="AlphaFoldDB" id="A0A3N1D4B3"/>